<evidence type="ECO:0008006" key="4">
    <source>
        <dbReference type="Google" id="ProtNLM"/>
    </source>
</evidence>
<dbReference type="EMBL" id="LBHB01000004">
    <property type="protein sequence ID" value="KLE32489.1"/>
    <property type="molecule type" value="Genomic_DNA"/>
</dbReference>
<dbReference type="STRING" id="1581420.AAW00_13075"/>
<dbReference type="InterPro" id="IPR035917">
    <property type="entry name" value="YjbQ-like_sf"/>
</dbReference>
<proteinExistence type="inferred from homology"/>
<dbReference type="PANTHER" id="PTHR30615:SF8">
    <property type="entry name" value="UPF0047 PROTEIN C4A8.02C"/>
    <property type="match status" value="1"/>
</dbReference>
<dbReference type="SUPFAM" id="SSF111038">
    <property type="entry name" value="YjbQ-like"/>
    <property type="match status" value="1"/>
</dbReference>
<evidence type="ECO:0000313" key="2">
    <source>
        <dbReference type="EMBL" id="KLE32489.1"/>
    </source>
</evidence>
<name>A0A0G9MPF5_9SPHN</name>
<dbReference type="InterPro" id="IPR001602">
    <property type="entry name" value="UPF0047_YjbQ-like"/>
</dbReference>
<accession>A0A0G9MPF5</accession>
<dbReference type="Pfam" id="PF01894">
    <property type="entry name" value="YjbQ"/>
    <property type="match status" value="1"/>
</dbReference>
<dbReference type="Proteomes" id="UP000053464">
    <property type="component" value="Unassembled WGS sequence"/>
</dbReference>
<dbReference type="PIRSF" id="PIRSF004681">
    <property type="entry name" value="UCP004681"/>
    <property type="match status" value="1"/>
</dbReference>
<dbReference type="PANTHER" id="PTHR30615">
    <property type="entry name" value="UNCHARACTERIZED PROTEIN YJBQ-RELATED"/>
    <property type="match status" value="1"/>
</dbReference>
<comment type="similarity">
    <text evidence="1">Belongs to the UPF0047 family.</text>
</comment>
<dbReference type="Gene3D" id="2.60.120.460">
    <property type="entry name" value="YjbQ-like"/>
    <property type="match status" value="1"/>
</dbReference>
<dbReference type="NCBIfam" id="TIGR00149">
    <property type="entry name" value="TIGR00149_YjbQ"/>
    <property type="match status" value="1"/>
</dbReference>
<evidence type="ECO:0000313" key="3">
    <source>
        <dbReference type="Proteomes" id="UP000053464"/>
    </source>
</evidence>
<dbReference type="RefSeq" id="WP_047005008.1">
    <property type="nucleotide sequence ID" value="NZ_LBHB01000004.1"/>
</dbReference>
<evidence type="ECO:0000256" key="1">
    <source>
        <dbReference type="ARBA" id="ARBA00005534"/>
    </source>
</evidence>
<reference evidence="2 3" key="1">
    <citation type="submission" date="2015-04" db="EMBL/GenBank/DDBJ databases">
        <title>The draft genome sequence of Erythrobacter luteus KA37.</title>
        <authorList>
            <person name="Zhuang L."/>
            <person name="Liu Y."/>
            <person name="Shao Z."/>
        </authorList>
    </citation>
    <scope>NUCLEOTIDE SEQUENCE [LARGE SCALE GENOMIC DNA]</scope>
    <source>
        <strain evidence="2 3">KA37</strain>
    </source>
</reference>
<protein>
    <recommendedName>
        <fullName evidence="4">Secondary thiamine-phosphate synthase enzyme</fullName>
    </recommendedName>
</protein>
<keyword evidence="3" id="KW-1185">Reference proteome</keyword>
<dbReference type="AlphaFoldDB" id="A0A0G9MPF5"/>
<organism evidence="2 3">
    <name type="scientific">Aurantiacibacter luteus</name>
    <dbReference type="NCBI Taxonomy" id="1581420"/>
    <lineage>
        <taxon>Bacteria</taxon>
        <taxon>Pseudomonadati</taxon>
        <taxon>Pseudomonadota</taxon>
        <taxon>Alphaproteobacteria</taxon>
        <taxon>Sphingomonadales</taxon>
        <taxon>Erythrobacteraceae</taxon>
        <taxon>Aurantiacibacter</taxon>
    </lineage>
</organism>
<dbReference type="OrthoDB" id="9801725at2"/>
<sequence length="138" mass="15027">MQQAQTRIAISTRGQALYEFTDEAARWIAGTGIATGLLTLFCRHTSCGIFINENAAPAVQRDILAWLARVAPEGAGYAHDDEGPDDMPAHIRSLLTGVTLSVPVADGRMVLGTWQGLFLAEHRRVPHTREVVLHLIGE</sequence>
<dbReference type="PATRIC" id="fig|1581420.6.peg.2671"/>
<gene>
    <name evidence="2" type="ORF">AAW00_13075</name>
</gene>
<comment type="caution">
    <text evidence="2">The sequence shown here is derived from an EMBL/GenBank/DDBJ whole genome shotgun (WGS) entry which is preliminary data.</text>
</comment>